<organism evidence="2 3">
    <name type="scientific">Bacteroides nordii CL02T12C05</name>
    <dbReference type="NCBI Taxonomy" id="997884"/>
    <lineage>
        <taxon>Bacteria</taxon>
        <taxon>Pseudomonadati</taxon>
        <taxon>Bacteroidota</taxon>
        <taxon>Bacteroidia</taxon>
        <taxon>Bacteroidales</taxon>
        <taxon>Bacteroidaceae</taxon>
        <taxon>Bacteroides</taxon>
    </lineage>
</organism>
<proteinExistence type="predicted"/>
<sequence length="51" mass="5565">MEIIIAIIIAITIFTLIKSAIKANKAKKEIDVVSPPDNDAESNKEQVNKKG</sequence>
<comment type="caution">
    <text evidence="2">The sequence shown here is derived from an EMBL/GenBank/DDBJ whole genome shotgun (WGS) entry which is preliminary data.</text>
</comment>
<dbReference type="Proteomes" id="UP000003089">
    <property type="component" value="Unassembled WGS sequence"/>
</dbReference>
<feature type="compositionally biased region" description="Basic and acidic residues" evidence="1">
    <location>
        <begin position="41"/>
        <end position="51"/>
    </location>
</feature>
<dbReference type="EMBL" id="AGXS01000020">
    <property type="protein sequence ID" value="EIY48013.1"/>
    <property type="molecule type" value="Genomic_DNA"/>
</dbReference>
<accession>I9RYU4</accession>
<name>I9RYU4_9BACE</name>
<protein>
    <submittedName>
        <fullName evidence="2">Uncharacterized protein</fullName>
    </submittedName>
</protein>
<reference evidence="2 3" key="1">
    <citation type="submission" date="2012-02" db="EMBL/GenBank/DDBJ databases">
        <title>The Genome Sequence of Bacteroides nordii CL02T12C05.</title>
        <authorList>
            <consortium name="The Broad Institute Genome Sequencing Platform"/>
            <person name="Earl A."/>
            <person name="Ward D."/>
            <person name="Feldgarden M."/>
            <person name="Gevers D."/>
            <person name="Zitomersky N.L."/>
            <person name="Coyne M.J."/>
            <person name="Comstock L.E."/>
            <person name="Young S.K."/>
            <person name="Zeng Q."/>
            <person name="Gargeya S."/>
            <person name="Fitzgerald M."/>
            <person name="Haas B."/>
            <person name="Abouelleil A."/>
            <person name="Alvarado L."/>
            <person name="Arachchi H.M."/>
            <person name="Berlin A."/>
            <person name="Chapman S.B."/>
            <person name="Gearin G."/>
            <person name="Goldberg J."/>
            <person name="Griggs A."/>
            <person name="Gujja S."/>
            <person name="Hansen M."/>
            <person name="Heiman D."/>
            <person name="Howarth C."/>
            <person name="Larimer J."/>
            <person name="Lui A."/>
            <person name="MacDonald P.J.P."/>
            <person name="McCowen C."/>
            <person name="Montmayeur A."/>
            <person name="Murphy C."/>
            <person name="Neiman D."/>
            <person name="Pearson M."/>
            <person name="Priest M."/>
            <person name="Roberts A."/>
            <person name="Saif S."/>
            <person name="Shea T."/>
            <person name="Sisk P."/>
            <person name="Stolte C."/>
            <person name="Sykes S."/>
            <person name="Wortman J."/>
            <person name="Nusbaum C."/>
            <person name="Birren B."/>
        </authorList>
    </citation>
    <scope>NUCLEOTIDE SEQUENCE [LARGE SCALE GENOMIC DNA]</scope>
    <source>
        <strain evidence="2 3">CL02T12C05</strain>
    </source>
</reference>
<feature type="region of interest" description="Disordered" evidence="1">
    <location>
        <begin position="32"/>
        <end position="51"/>
    </location>
</feature>
<dbReference type="RefSeq" id="WP_007486269.1">
    <property type="nucleotide sequence ID" value="NZ_JH724315.1"/>
</dbReference>
<evidence type="ECO:0000256" key="1">
    <source>
        <dbReference type="SAM" id="MobiDB-lite"/>
    </source>
</evidence>
<evidence type="ECO:0000313" key="2">
    <source>
        <dbReference type="EMBL" id="EIY48013.1"/>
    </source>
</evidence>
<evidence type="ECO:0000313" key="3">
    <source>
        <dbReference type="Proteomes" id="UP000003089"/>
    </source>
</evidence>
<gene>
    <name evidence="2" type="ORF">HMPREF1068_03092</name>
</gene>
<keyword evidence="3" id="KW-1185">Reference proteome</keyword>
<dbReference type="HOGENOM" id="CLU_211349_0_0_10"/>
<dbReference type="AlphaFoldDB" id="I9RYU4"/>
<dbReference type="PATRIC" id="fig|997884.3.peg.3181"/>